<feature type="non-terminal residue" evidence="1">
    <location>
        <position position="1"/>
    </location>
</feature>
<reference evidence="1" key="1">
    <citation type="submission" date="2022-05" db="EMBL/GenBank/DDBJ databases">
        <title>The Musa troglodytarum L. genome provides insights into the mechanism of non-climacteric behaviour and enrichment of carotenoids.</title>
        <authorList>
            <person name="Wang J."/>
        </authorList>
    </citation>
    <scope>NUCLEOTIDE SEQUENCE</scope>
    <source>
        <tissue evidence="1">Leaf</tissue>
    </source>
</reference>
<organism evidence="1 2">
    <name type="scientific">Musa troglodytarum</name>
    <name type="common">fe'i banana</name>
    <dbReference type="NCBI Taxonomy" id="320322"/>
    <lineage>
        <taxon>Eukaryota</taxon>
        <taxon>Viridiplantae</taxon>
        <taxon>Streptophyta</taxon>
        <taxon>Embryophyta</taxon>
        <taxon>Tracheophyta</taxon>
        <taxon>Spermatophyta</taxon>
        <taxon>Magnoliopsida</taxon>
        <taxon>Liliopsida</taxon>
        <taxon>Zingiberales</taxon>
        <taxon>Musaceae</taxon>
        <taxon>Musa</taxon>
    </lineage>
</organism>
<dbReference type="EMBL" id="CP097506">
    <property type="protein sequence ID" value="URD94633.1"/>
    <property type="molecule type" value="Genomic_DNA"/>
</dbReference>
<evidence type="ECO:0000313" key="2">
    <source>
        <dbReference type="Proteomes" id="UP001055439"/>
    </source>
</evidence>
<keyword evidence="2" id="KW-1185">Reference proteome</keyword>
<proteinExistence type="predicted"/>
<accession>A0A9E7JV81</accession>
<evidence type="ECO:0000313" key="1">
    <source>
        <dbReference type="EMBL" id="URD94633.1"/>
    </source>
</evidence>
<name>A0A9E7JV81_9LILI</name>
<dbReference type="OrthoDB" id="10600198at2759"/>
<dbReference type="Proteomes" id="UP001055439">
    <property type="component" value="Chromosome 4"/>
</dbReference>
<sequence>GKAGKKRRRVWLSGDGEVLWESLPWRSGRPPHGPGAVREHLDRVLGLLRPHLDQPLHVTALQPVQVSLPFTISWHDKAMMFEHYHWKKNMKKNEPYQFKLSSPTKRCFTFNTSYDHSLARVPTILVQENRTLRSLHCSLPRMITRARKLLPSVLKPVIWRSTSLLLDCGKKMTLQTVMLFFLDLRLFNYGCQKRVLTEEANHVSLEVTFRIY</sequence>
<dbReference type="AlphaFoldDB" id="A0A9E7JV81"/>
<protein>
    <submittedName>
        <fullName evidence="1">Uncharacterized protein</fullName>
    </submittedName>
</protein>
<gene>
    <name evidence="1" type="ORF">MUK42_31445</name>
</gene>